<keyword evidence="8" id="KW-0547">Nucleotide-binding</keyword>
<evidence type="ECO:0000256" key="6">
    <source>
        <dbReference type="ARBA" id="ARBA00022679"/>
    </source>
</evidence>
<sequence>MARSFKIKVPASSANIGPGYDVLGVGLSLFLELDVTIDNAQAHKTNDDPNNCKLSYSEDSEGYATVPLQSDANLITRTALYVLRCNNIRSFPSGTKIHIHNPIPLGRGLGSSGAAVVAGVMLANEVGKLGFSKQRMLDFCLMIERHPDNITAAMMGGFCGSFLRDLTPQEVERREIPLAEVLPEPSGGENTGLVPPLPPTDIGRHVKYNWNPAIKCIAIIPQFELSTADSRGVLPKAYTTQDLVFNLQRLAVLTAALTMDPPDADLIYPAMQDRVHQPYRKTLIPGLTEILSSVTPTTHPGLLGICLSGAGPTILALATENFEDIAQEIINRFQKNKVECSWKLLEPAYEGSTVENYP</sequence>
<evidence type="ECO:0000256" key="1">
    <source>
        <dbReference type="ARBA" id="ARBA00005015"/>
    </source>
</evidence>
<dbReference type="PROSITE" id="PS00627">
    <property type="entry name" value="GHMP_KINASES_ATP"/>
    <property type="match status" value="1"/>
</dbReference>
<dbReference type="Gene3D" id="3.30.70.890">
    <property type="entry name" value="GHMP kinase, C-terminal domain"/>
    <property type="match status" value="1"/>
</dbReference>
<evidence type="ECO:0000256" key="4">
    <source>
        <dbReference type="ARBA" id="ARBA00017858"/>
    </source>
</evidence>
<gene>
    <name evidence="15" type="primary">NCAS0A06740</name>
    <name evidence="15" type="ordered locus">NCAS_0A06740</name>
</gene>
<dbReference type="FunFam" id="3.30.230.10:FF:000068">
    <property type="entry name" value="Homoserine kinase"/>
    <property type="match status" value="1"/>
</dbReference>
<dbReference type="GO" id="GO:0009088">
    <property type="term" value="P:threonine biosynthetic process"/>
    <property type="evidence" value="ECO:0007669"/>
    <property type="project" value="UniProtKB-UniPathway"/>
</dbReference>
<evidence type="ECO:0000256" key="11">
    <source>
        <dbReference type="ARBA" id="ARBA00049913"/>
    </source>
</evidence>
<dbReference type="eggNOG" id="KOG1537">
    <property type="taxonomic scope" value="Eukaryota"/>
</dbReference>
<feature type="domain" description="GHMP kinase N-terminal" evidence="13">
    <location>
        <begin position="73"/>
        <end position="157"/>
    </location>
</feature>
<dbReference type="FunCoup" id="G0V6Y4">
    <property type="interactions" value="215"/>
</dbReference>
<dbReference type="GO" id="GO:0009092">
    <property type="term" value="P:homoserine metabolic process"/>
    <property type="evidence" value="ECO:0007669"/>
    <property type="project" value="EnsemblFungi"/>
</dbReference>
<comment type="pathway">
    <text evidence="1">Amino-acid biosynthesis; L-threonine biosynthesis; L-threonine from L-aspartate: step 4/5.</text>
</comment>
<protein>
    <recommendedName>
        <fullName evidence="4">Homoserine kinase</fullName>
        <ecNumber evidence="3">2.7.1.39</ecNumber>
    </recommendedName>
</protein>
<evidence type="ECO:0000256" key="12">
    <source>
        <dbReference type="ARBA" id="ARBA00054121"/>
    </source>
</evidence>
<dbReference type="InParanoid" id="G0V6Y4"/>
<dbReference type="InterPro" id="IPR014721">
    <property type="entry name" value="Ribsml_uS5_D2-typ_fold_subgr"/>
</dbReference>
<dbReference type="OMA" id="CANRIPH"/>
<dbReference type="PRINTS" id="PR00958">
    <property type="entry name" value="HOMSERKINASE"/>
</dbReference>
<evidence type="ECO:0000256" key="5">
    <source>
        <dbReference type="ARBA" id="ARBA00022605"/>
    </source>
</evidence>
<evidence type="ECO:0000256" key="9">
    <source>
        <dbReference type="ARBA" id="ARBA00022777"/>
    </source>
</evidence>
<dbReference type="PIRSF" id="PIRSF000676">
    <property type="entry name" value="Homoser_kin"/>
    <property type="match status" value="1"/>
</dbReference>
<dbReference type="InterPro" id="IPR020568">
    <property type="entry name" value="Ribosomal_Su5_D2-typ_SF"/>
</dbReference>
<evidence type="ECO:0000259" key="14">
    <source>
        <dbReference type="Pfam" id="PF08544"/>
    </source>
</evidence>
<dbReference type="NCBIfam" id="TIGR00191">
    <property type="entry name" value="thrB"/>
    <property type="match status" value="1"/>
</dbReference>
<evidence type="ECO:0000256" key="7">
    <source>
        <dbReference type="ARBA" id="ARBA00022697"/>
    </source>
</evidence>
<dbReference type="HOGENOM" id="CLU_041243_2_1_1"/>
<keyword evidence="7" id="KW-0791">Threonine biosynthesis</keyword>
<dbReference type="EC" id="2.7.1.39" evidence="3"/>
<keyword evidence="6" id="KW-0808">Transferase</keyword>
<comment type="catalytic activity">
    <reaction evidence="11">
        <text>L-homoserine + ATP = O-phospho-L-homoserine + ADP + H(+)</text>
        <dbReference type="Rhea" id="RHEA:13985"/>
        <dbReference type="ChEBI" id="CHEBI:15378"/>
        <dbReference type="ChEBI" id="CHEBI:30616"/>
        <dbReference type="ChEBI" id="CHEBI:57476"/>
        <dbReference type="ChEBI" id="CHEBI:57590"/>
        <dbReference type="ChEBI" id="CHEBI:456216"/>
        <dbReference type="EC" id="2.7.1.39"/>
    </reaction>
    <physiologicalReaction direction="left-to-right" evidence="11">
        <dbReference type="Rhea" id="RHEA:13986"/>
    </physiologicalReaction>
</comment>
<evidence type="ECO:0000313" key="15">
    <source>
        <dbReference type="EMBL" id="CCC67232.1"/>
    </source>
</evidence>
<comment type="similarity">
    <text evidence="2">Belongs to the GHMP kinase family. Homoserine kinase subfamily.</text>
</comment>
<dbReference type="Pfam" id="PF00288">
    <property type="entry name" value="GHMP_kinases_N"/>
    <property type="match status" value="1"/>
</dbReference>
<dbReference type="Pfam" id="PF08544">
    <property type="entry name" value="GHMP_kinases_C"/>
    <property type="match status" value="1"/>
</dbReference>
<dbReference type="PANTHER" id="PTHR20861">
    <property type="entry name" value="HOMOSERINE/4-DIPHOSPHOCYTIDYL-2-C-METHYL-D-ERYTHRITOL KINASE"/>
    <property type="match status" value="1"/>
</dbReference>
<dbReference type="GeneID" id="96900711"/>
<dbReference type="SUPFAM" id="SSF54211">
    <property type="entry name" value="Ribosomal protein S5 domain 2-like"/>
    <property type="match status" value="1"/>
</dbReference>
<dbReference type="OrthoDB" id="195231at2759"/>
<dbReference type="InterPro" id="IPR006203">
    <property type="entry name" value="GHMP_knse_ATP-bd_CS"/>
</dbReference>
<dbReference type="KEGG" id="ncs:NCAS_0A06740"/>
<dbReference type="RefSeq" id="XP_003673613.1">
    <property type="nucleotide sequence ID" value="XM_003673565.1"/>
</dbReference>
<dbReference type="EMBL" id="HE576752">
    <property type="protein sequence ID" value="CCC67232.1"/>
    <property type="molecule type" value="Genomic_DNA"/>
</dbReference>
<dbReference type="FunFam" id="3.30.70.890:FF:000016">
    <property type="entry name" value="Homoserine kinase"/>
    <property type="match status" value="1"/>
</dbReference>
<keyword evidence="16" id="KW-1185">Reference proteome</keyword>
<dbReference type="HAMAP" id="MF_00384">
    <property type="entry name" value="Homoser_kinase"/>
    <property type="match status" value="1"/>
</dbReference>
<evidence type="ECO:0000313" key="16">
    <source>
        <dbReference type="Proteomes" id="UP000001640"/>
    </source>
</evidence>
<name>G0V6Y4_NAUCA</name>
<dbReference type="SUPFAM" id="SSF55060">
    <property type="entry name" value="GHMP Kinase, C-terminal domain"/>
    <property type="match status" value="1"/>
</dbReference>
<dbReference type="STRING" id="1064592.G0V6Y4"/>
<evidence type="ECO:0000256" key="3">
    <source>
        <dbReference type="ARBA" id="ARBA00012078"/>
    </source>
</evidence>
<organism evidence="15 16">
    <name type="scientific">Naumovozyma castellii</name>
    <name type="common">Yeast</name>
    <name type="synonym">Saccharomyces castellii</name>
    <dbReference type="NCBI Taxonomy" id="27288"/>
    <lineage>
        <taxon>Eukaryota</taxon>
        <taxon>Fungi</taxon>
        <taxon>Dikarya</taxon>
        <taxon>Ascomycota</taxon>
        <taxon>Saccharomycotina</taxon>
        <taxon>Saccharomycetes</taxon>
        <taxon>Saccharomycetales</taxon>
        <taxon>Saccharomycetaceae</taxon>
        <taxon>Naumovozyma</taxon>
    </lineage>
</organism>
<evidence type="ECO:0000259" key="13">
    <source>
        <dbReference type="Pfam" id="PF00288"/>
    </source>
</evidence>
<dbReference type="InterPro" id="IPR000870">
    <property type="entry name" value="Homoserine_kinase"/>
</dbReference>
<dbReference type="GO" id="GO:0004413">
    <property type="term" value="F:homoserine kinase activity"/>
    <property type="evidence" value="ECO:0007669"/>
    <property type="project" value="UniProtKB-EC"/>
</dbReference>
<dbReference type="AlphaFoldDB" id="G0V6Y4"/>
<dbReference type="InterPro" id="IPR013750">
    <property type="entry name" value="GHMP_kinase_C_dom"/>
</dbReference>
<dbReference type="InterPro" id="IPR036554">
    <property type="entry name" value="GHMP_kinase_C_sf"/>
</dbReference>
<accession>G0V6Y4</accession>
<dbReference type="PANTHER" id="PTHR20861:SF1">
    <property type="entry name" value="HOMOSERINE KINASE"/>
    <property type="match status" value="1"/>
</dbReference>
<keyword evidence="5" id="KW-0028">Amino-acid biosynthesis</keyword>
<keyword evidence="10" id="KW-0067">ATP-binding</keyword>
<keyword evidence="9" id="KW-0418">Kinase</keyword>
<reference evidence="15 16" key="1">
    <citation type="journal article" date="2011" name="Proc. Natl. Acad. Sci. U.S.A.">
        <title>Evolutionary erosion of yeast sex chromosomes by mating-type switching accidents.</title>
        <authorList>
            <person name="Gordon J.L."/>
            <person name="Armisen D."/>
            <person name="Proux-Wera E."/>
            <person name="Oheigeartaigh S.S."/>
            <person name="Byrne K.P."/>
            <person name="Wolfe K.H."/>
        </authorList>
    </citation>
    <scope>NUCLEOTIDE SEQUENCE [LARGE SCALE GENOMIC DNA]</scope>
    <source>
        <strain evidence="16">ATCC 76901 / BCRC 22586 / CBS 4309 / NBRC 1992 / NRRL Y-12630</strain>
    </source>
</reference>
<evidence type="ECO:0000256" key="10">
    <source>
        <dbReference type="ARBA" id="ARBA00022840"/>
    </source>
</evidence>
<proteinExistence type="inferred from homology"/>
<dbReference type="Gene3D" id="3.30.230.10">
    <property type="match status" value="1"/>
</dbReference>
<dbReference type="UniPathway" id="UPA00050">
    <property type="reaction ID" value="UER00064"/>
</dbReference>
<evidence type="ECO:0000256" key="2">
    <source>
        <dbReference type="ARBA" id="ARBA00007370"/>
    </source>
</evidence>
<dbReference type="GO" id="GO:0005524">
    <property type="term" value="F:ATP binding"/>
    <property type="evidence" value="ECO:0007669"/>
    <property type="project" value="UniProtKB-KW"/>
</dbReference>
<feature type="domain" description="GHMP kinase C-terminal" evidence="14">
    <location>
        <begin position="264"/>
        <end position="329"/>
    </location>
</feature>
<evidence type="ECO:0000256" key="8">
    <source>
        <dbReference type="ARBA" id="ARBA00022741"/>
    </source>
</evidence>
<dbReference type="InterPro" id="IPR006204">
    <property type="entry name" value="GHMP_kinase_N_dom"/>
</dbReference>
<dbReference type="Proteomes" id="UP000001640">
    <property type="component" value="Chromosome 1"/>
</dbReference>
<reference key="2">
    <citation type="submission" date="2011-08" db="EMBL/GenBank/DDBJ databases">
        <title>Genome sequence of Naumovozyma castellii.</title>
        <authorList>
            <person name="Gordon J.L."/>
            <person name="Armisen D."/>
            <person name="Proux-Wera E."/>
            <person name="OhEigeartaigh S.S."/>
            <person name="Byrne K.P."/>
            <person name="Wolfe K.H."/>
        </authorList>
    </citation>
    <scope>NUCLEOTIDE SEQUENCE</scope>
    <source>
        <strain>Type strain:CBS 4309</strain>
    </source>
</reference>
<comment type="function">
    <text evidence="12">Commits homoserine to the threonine biosynthesis pathway by catalyzing its O-phosphorylation.</text>
</comment>